<feature type="transmembrane region" description="Helical" evidence="3">
    <location>
        <begin position="68"/>
        <end position="85"/>
    </location>
</feature>
<dbReference type="PANTHER" id="PTHR45138">
    <property type="entry name" value="REGULATORY COMPONENTS OF SENSORY TRANSDUCTION SYSTEM"/>
    <property type="match status" value="1"/>
</dbReference>
<dbReference type="Pfam" id="PF00990">
    <property type="entry name" value="GGDEF"/>
    <property type="match status" value="1"/>
</dbReference>
<feature type="transmembrane region" description="Helical" evidence="3">
    <location>
        <begin position="40"/>
        <end position="62"/>
    </location>
</feature>
<dbReference type="GO" id="GO:0005886">
    <property type="term" value="C:plasma membrane"/>
    <property type="evidence" value="ECO:0007669"/>
    <property type="project" value="TreeGrafter"/>
</dbReference>
<dbReference type="AlphaFoldDB" id="A0A4P6P719"/>
<dbReference type="PROSITE" id="PS50887">
    <property type="entry name" value="GGDEF"/>
    <property type="match status" value="1"/>
</dbReference>
<proteinExistence type="predicted"/>
<name>A0A4P6P719_9GAMM</name>
<keyword evidence="3" id="KW-1133">Transmembrane helix</keyword>
<dbReference type="InterPro" id="IPR000160">
    <property type="entry name" value="GGDEF_dom"/>
</dbReference>
<feature type="transmembrane region" description="Helical" evidence="3">
    <location>
        <begin position="146"/>
        <end position="169"/>
    </location>
</feature>
<reference evidence="5 6" key="1">
    <citation type="submission" date="2018-12" db="EMBL/GenBank/DDBJ databases">
        <title>Complete genome of Litorilituus sediminis.</title>
        <authorList>
            <person name="Liu A."/>
            <person name="Rong J."/>
        </authorList>
    </citation>
    <scope>NUCLEOTIDE SEQUENCE [LARGE SCALE GENOMIC DNA]</scope>
    <source>
        <strain evidence="5 6">JCM 17549</strain>
    </source>
</reference>
<dbReference type="SMART" id="SM00267">
    <property type="entry name" value="GGDEF"/>
    <property type="match status" value="1"/>
</dbReference>
<sequence>MYFNLVRNYVLDKLSMKRLKQLMLLGTQDMVKSNAEKLKITNLVALVTCVIASLYTSYFYFVLGQNKLTLLNIGFVFSYGITLYLSAKGFVCAAKSWFLSVLMVHIFILTLVVFTPAAGFHFYYLLLPPGVLLLFEDKDNLAKNTLMFTGVVLFFICDLLGNSSPLIALTADAEKALFLSTIFVVMVEVYFIMLIFSRAIARNEARLQELATLDVLTGVKNRRSFIELGEALIARTQRYQRPLTLLLFDVDHFKRINDTHGHLIGDKALKIIAQTLEKNLRSSDTIARYGGEEFVVLLPETKSGEAIKLANHLIDKIQQVNINIDQDTSIHCTVSIGLAEFNEATPSLMALVHCADIALYQAKKLGRNQVVTYTDRFEDSIKTC</sequence>
<keyword evidence="6" id="KW-1185">Reference proteome</keyword>
<dbReference type="EMBL" id="CP034759">
    <property type="protein sequence ID" value="QBG36838.1"/>
    <property type="molecule type" value="Genomic_DNA"/>
</dbReference>
<dbReference type="EC" id="2.7.7.65" evidence="2"/>
<evidence type="ECO:0000259" key="4">
    <source>
        <dbReference type="PROSITE" id="PS50887"/>
    </source>
</evidence>
<feature type="transmembrane region" description="Helical" evidence="3">
    <location>
        <begin position="97"/>
        <end position="126"/>
    </location>
</feature>
<dbReference type="NCBIfam" id="TIGR00254">
    <property type="entry name" value="GGDEF"/>
    <property type="match status" value="1"/>
</dbReference>
<dbReference type="InterPro" id="IPR043128">
    <property type="entry name" value="Rev_trsase/Diguanyl_cyclase"/>
</dbReference>
<dbReference type="CDD" id="cd01949">
    <property type="entry name" value="GGDEF"/>
    <property type="match status" value="1"/>
</dbReference>
<dbReference type="Proteomes" id="UP000290244">
    <property type="component" value="Chromosome"/>
</dbReference>
<accession>A0A4P6P719</accession>
<protein>
    <recommendedName>
        <fullName evidence="2">diguanylate cyclase</fullName>
        <ecNumber evidence="2">2.7.7.65</ecNumber>
    </recommendedName>
</protein>
<dbReference type="GO" id="GO:0043709">
    <property type="term" value="P:cell adhesion involved in single-species biofilm formation"/>
    <property type="evidence" value="ECO:0007669"/>
    <property type="project" value="TreeGrafter"/>
</dbReference>
<organism evidence="5 6">
    <name type="scientific">Litorilituus sediminis</name>
    <dbReference type="NCBI Taxonomy" id="718192"/>
    <lineage>
        <taxon>Bacteria</taxon>
        <taxon>Pseudomonadati</taxon>
        <taxon>Pseudomonadota</taxon>
        <taxon>Gammaproteobacteria</taxon>
        <taxon>Alteromonadales</taxon>
        <taxon>Colwelliaceae</taxon>
        <taxon>Litorilituus</taxon>
    </lineage>
</organism>
<dbReference type="Gene3D" id="3.30.70.270">
    <property type="match status" value="1"/>
</dbReference>
<dbReference type="FunFam" id="3.30.70.270:FF:000001">
    <property type="entry name" value="Diguanylate cyclase domain protein"/>
    <property type="match status" value="1"/>
</dbReference>
<dbReference type="SUPFAM" id="SSF55073">
    <property type="entry name" value="Nucleotide cyclase"/>
    <property type="match status" value="1"/>
</dbReference>
<keyword evidence="3" id="KW-0472">Membrane</keyword>
<feature type="domain" description="GGDEF" evidence="4">
    <location>
        <begin position="241"/>
        <end position="375"/>
    </location>
</feature>
<dbReference type="GO" id="GO:0052621">
    <property type="term" value="F:diguanylate cyclase activity"/>
    <property type="evidence" value="ECO:0007669"/>
    <property type="project" value="UniProtKB-EC"/>
</dbReference>
<keyword evidence="3" id="KW-0812">Transmembrane</keyword>
<dbReference type="InterPro" id="IPR050469">
    <property type="entry name" value="Diguanylate_Cyclase"/>
</dbReference>
<feature type="transmembrane region" description="Helical" evidence="3">
    <location>
        <begin position="176"/>
        <end position="196"/>
    </location>
</feature>
<evidence type="ECO:0000313" key="6">
    <source>
        <dbReference type="Proteomes" id="UP000290244"/>
    </source>
</evidence>
<dbReference type="PANTHER" id="PTHR45138:SF24">
    <property type="entry name" value="DIGUANYLATE CYCLASE DGCC-RELATED"/>
    <property type="match status" value="1"/>
</dbReference>
<evidence type="ECO:0000256" key="3">
    <source>
        <dbReference type="SAM" id="Phobius"/>
    </source>
</evidence>
<dbReference type="KEGG" id="lsd:EMK97_14465"/>
<gene>
    <name evidence="5" type="ORF">EMK97_14465</name>
</gene>
<evidence type="ECO:0000256" key="2">
    <source>
        <dbReference type="ARBA" id="ARBA00012528"/>
    </source>
</evidence>
<evidence type="ECO:0000256" key="1">
    <source>
        <dbReference type="ARBA" id="ARBA00001946"/>
    </source>
</evidence>
<evidence type="ECO:0000313" key="5">
    <source>
        <dbReference type="EMBL" id="QBG36838.1"/>
    </source>
</evidence>
<dbReference type="GO" id="GO:1902201">
    <property type="term" value="P:negative regulation of bacterial-type flagellum-dependent cell motility"/>
    <property type="evidence" value="ECO:0007669"/>
    <property type="project" value="TreeGrafter"/>
</dbReference>
<comment type="cofactor">
    <cofactor evidence="1">
        <name>Mg(2+)</name>
        <dbReference type="ChEBI" id="CHEBI:18420"/>
    </cofactor>
</comment>
<dbReference type="OrthoDB" id="9759607at2"/>
<dbReference type="InterPro" id="IPR029787">
    <property type="entry name" value="Nucleotide_cyclase"/>
</dbReference>